<dbReference type="PANTHER" id="PTHR10695">
    <property type="entry name" value="DEPHOSPHO-COA KINASE-RELATED"/>
    <property type="match status" value="1"/>
</dbReference>
<accession>A0A923HJA8</accession>
<evidence type="ECO:0000313" key="7">
    <source>
        <dbReference type="EMBL" id="MBC3863463.1"/>
    </source>
</evidence>
<dbReference type="Proteomes" id="UP000634011">
    <property type="component" value="Unassembled WGS sequence"/>
</dbReference>
<keyword evidence="3 5" id="KW-0067">ATP-binding</keyword>
<dbReference type="CDD" id="cd02022">
    <property type="entry name" value="DPCK"/>
    <property type="match status" value="1"/>
</dbReference>
<dbReference type="GO" id="GO:0005524">
    <property type="term" value="F:ATP binding"/>
    <property type="evidence" value="ECO:0007669"/>
    <property type="project" value="UniProtKB-UniRule"/>
</dbReference>
<dbReference type="InterPro" id="IPR027417">
    <property type="entry name" value="P-loop_NTPase"/>
</dbReference>
<dbReference type="EC" id="2.7.1.24" evidence="5 6"/>
<dbReference type="PROSITE" id="PS51219">
    <property type="entry name" value="DPCK"/>
    <property type="match status" value="1"/>
</dbReference>
<dbReference type="EMBL" id="JACOFV010000015">
    <property type="protein sequence ID" value="MBC3863463.1"/>
    <property type="molecule type" value="Genomic_DNA"/>
</dbReference>
<dbReference type="GO" id="GO:0015937">
    <property type="term" value="P:coenzyme A biosynthetic process"/>
    <property type="evidence" value="ECO:0007669"/>
    <property type="project" value="UniProtKB-UniRule"/>
</dbReference>
<dbReference type="AlphaFoldDB" id="A0A923HJA8"/>
<comment type="subcellular location">
    <subcellularLocation>
        <location evidence="5">Cytoplasm</location>
    </subcellularLocation>
</comment>
<proteinExistence type="inferred from homology"/>
<dbReference type="GO" id="GO:0005737">
    <property type="term" value="C:cytoplasm"/>
    <property type="evidence" value="ECO:0007669"/>
    <property type="project" value="UniProtKB-SubCell"/>
</dbReference>
<comment type="function">
    <text evidence="5">Catalyzes the phosphorylation of the 3'-hydroxyl group of dephosphocoenzyme A to form coenzyme A.</text>
</comment>
<reference evidence="7" key="1">
    <citation type="submission" date="2020-08" db="EMBL/GenBank/DDBJ databases">
        <title>Novel species isolated from subtropical streams in China.</title>
        <authorList>
            <person name="Lu H."/>
        </authorList>
    </citation>
    <scope>NUCLEOTIDE SEQUENCE</scope>
    <source>
        <strain evidence="7">KACC 12607</strain>
    </source>
</reference>
<comment type="similarity">
    <text evidence="1 5">Belongs to the CoaE family.</text>
</comment>
<dbReference type="InterPro" id="IPR001977">
    <property type="entry name" value="Depp_CoAkinase"/>
</dbReference>
<feature type="binding site" evidence="5">
    <location>
        <begin position="31"/>
        <end position="36"/>
    </location>
    <ligand>
        <name>ATP</name>
        <dbReference type="ChEBI" id="CHEBI:30616"/>
    </ligand>
</feature>
<keyword evidence="2 5" id="KW-0547">Nucleotide-binding</keyword>
<dbReference type="SUPFAM" id="SSF52540">
    <property type="entry name" value="P-loop containing nucleoside triphosphate hydrolases"/>
    <property type="match status" value="1"/>
</dbReference>
<comment type="pathway">
    <text evidence="5">Cofactor biosynthesis; coenzyme A biosynthesis; CoA from (R)-pantothenate: step 5/5.</text>
</comment>
<keyword evidence="5 7" id="KW-0418">Kinase</keyword>
<keyword evidence="5" id="KW-0963">Cytoplasm</keyword>
<dbReference type="PANTHER" id="PTHR10695:SF46">
    <property type="entry name" value="BIFUNCTIONAL COENZYME A SYNTHASE-RELATED"/>
    <property type="match status" value="1"/>
</dbReference>
<keyword evidence="8" id="KW-1185">Reference proteome</keyword>
<comment type="caution">
    <text evidence="7">The sequence shown here is derived from an EMBL/GenBank/DDBJ whole genome shotgun (WGS) entry which is preliminary data.</text>
</comment>
<evidence type="ECO:0000256" key="3">
    <source>
        <dbReference type="ARBA" id="ARBA00022840"/>
    </source>
</evidence>
<dbReference type="Pfam" id="PF01121">
    <property type="entry name" value="CoaE"/>
    <property type="match status" value="1"/>
</dbReference>
<dbReference type="GO" id="GO:0004140">
    <property type="term" value="F:dephospho-CoA kinase activity"/>
    <property type="evidence" value="ECO:0007669"/>
    <property type="project" value="UniProtKB-UniRule"/>
</dbReference>
<dbReference type="HAMAP" id="MF_00376">
    <property type="entry name" value="Dephospho_CoA_kinase"/>
    <property type="match status" value="1"/>
</dbReference>
<sequence>MKKVVERMLSVEQKPCLRTVPHVVALTGGIGSGKSTVRKMFEDLEVPCIDADLVAREIHQNPKHPATVEIIEAFPEVASPDGKLSRGSLHTLFAVDCIANVKLKAILKPYVLNHVQHWTSSMTAPYVIWESALIVDGGIDADYVVCVDASNDIRVDRVRARNPSWTHDQILRIFAMQASRKSYLTGADQIICNECSRRDLQLQVAKLHNKFINIWK</sequence>
<dbReference type="Gene3D" id="3.40.50.300">
    <property type="entry name" value="P-loop containing nucleotide triphosphate hydrolases"/>
    <property type="match status" value="1"/>
</dbReference>
<evidence type="ECO:0000256" key="1">
    <source>
        <dbReference type="ARBA" id="ARBA00009018"/>
    </source>
</evidence>
<comment type="catalytic activity">
    <reaction evidence="5">
        <text>3'-dephospho-CoA + ATP = ADP + CoA + H(+)</text>
        <dbReference type="Rhea" id="RHEA:18245"/>
        <dbReference type="ChEBI" id="CHEBI:15378"/>
        <dbReference type="ChEBI" id="CHEBI:30616"/>
        <dbReference type="ChEBI" id="CHEBI:57287"/>
        <dbReference type="ChEBI" id="CHEBI:57328"/>
        <dbReference type="ChEBI" id="CHEBI:456216"/>
        <dbReference type="EC" id="2.7.1.24"/>
    </reaction>
</comment>
<name>A0A923HJA8_9BURK</name>
<evidence type="ECO:0000256" key="5">
    <source>
        <dbReference type="HAMAP-Rule" id="MF_00376"/>
    </source>
</evidence>
<keyword evidence="5 7" id="KW-0808">Transferase</keyword>
<dbReference type="NCBIfam" id="TIGR00152">
    <property type="entry name" value="dephospho-CoA kinase"/>
    <property type="match status" value="1"/>
</dbReference>
<evidence type="ECO:0000313" key="8">
    <source>
        <dbReference type="Proteomes" id="UP000634011"/>
    </source>
</evidence>
<keyword evidence="4 5" id="KW-0173">Coenzyme A biosynthesis</keyword>
<evidence type="ECO:0000256" key="4">
    <source>
        <dbReference type="ARBA" id="ARBA00022993"/>
    </source>
</evidence>
<evidence type="ECO:0000256" key="2">
    <source>
        <dbReference type="ARBA" id="ARBA00022741"/>
    </source>
</evidence>
<evidence type="ECO:0000256" key="6">
    <source>
        <dbReference type="NCBIfam" id="TIGR00152"/>
    </source>
</evidence>
<protein>
    <recommendedName>
        <fullName evidence="5 6">Dephospho-CoA kinase</fullName>
        <ecNumber evidence="5 6">2.7.1.24</ecNumber>
    </recommendedName>
    <alternativeName>
        <fullName evidence="5">Dephosphocoenzyme A kinase</fullName>
    </alternativeName>
</protein>
<gene>
    <name evidence="5 7" type="primary">coaE</name>
    <name evidence="7" type="ORF">H8K32_15265</name>
</gene>
<organism evidence="7 8">
    <name type="scientific">Undibacterium jejuense</name>
    <dbReference type="NCBI Taxonomy" id="1344949"/>
    <lineage>
        <taxon>Bacteria</taxon>
        <taxon>Pseudomonadati</taxon>
        <taxon>Pseudomonadota</taxon>
        <taxon>Betaproteobacteria</taxon>
        <taxon>Burkholderiales</taxon>
        <taxon>Oxalobacteraceae</taxon>
        <taxon>Undibacterium</taxon>
    </lineage>
</organism>